<proteinExistence type="predicted"/>
<accession>A0AAE0FXN3</accession>
<comment type="caution">
    <text evidence="2">The sequence shown here is derived from an EMBL/GenBank/DDBJ whole genome shotgun (WGS) entry which is preliminary data.</text>
</comment>
<evidence type="ECO:0000256" key="1">
    <source>
        <dbReference type="SAM" id="Phobius"/>
    </source>
</evidence>
<keyword evidence="1" id="KW-0472">Membrane</keyword>
<organism evidence="2 3">
    <name type="scientific">Cymbomonas tetramitiformis</name>
    <dbReference type="NCBI Taxonomy" id="36881"/>
    <lineage>
        <taxon>Eukaryota</taxon>
        <taxon>Viridiplantae</taxon>
        <taxon>Chlorophyta</taxon>
        <taxon>Pyramimonadophyceae</taxon>
        <taxon>Pyramimonadales</taxon>
        <taxon>Pyramimonadaceae</taxon>
        <taxon>Cymbomonas</taxon>
    </lineage>
</organism>
<protein>
    <submittedName>
        <fullName evidence="2">Uncharacterized protein</fullName>
    </submittedName>
</protein>
<sequence>MWTRFCAEWNQTLARRPQTVLASLLAAQSASWLGLCGAFSSLQSVIPIASPELAVGWAAARLTRKLRQPANVALAAGLVRVAPSLSAMHVSPLLSPTGGDKSVNTHFEHMRKYLTEHPSLSSSQRELIGSGISRAVSFGNWAQGPIDKYGLALYLSGKGTFLATMIFASLGASRGLDVGVLLSSWGLASDFQSDVGYMAAGAGCNVLLTPLHFLAAVHGTQAIEAYVLESTKASHGDKSEGSNGSGKEGEDEKMLQSITLSLLLFAMFVSLGAMRQLTKSASKPDETAQPDM</sequence>
<dbReference type="AlphaFoldDB" id="A0AAE0FXN3"/>
<name>A0AAE0FXN3_9CHLO</name>
<evidence type="ECO:0000313" key="2">
    <source>
        <dbReference type="EMBL" id="KAK3267869.1"/>
    </source>
</evidence>
<keyword evidence="1" id="KW-1133">Transmembrane helix</keyword>
<keyword evidence="3" id="KW-1185">Reference proteome</keyword>
<dbReference type="Proteomes" id="UP001190700">
    <property type="component" value="Unassembled WGS sequence"/>
</dbReference>
<evidence type="ECO:0000313" key="3">
    <source>
        <dbReference type="Proteomes" id="UP001190700"/>
    </source>
</evidence>
<gene>
    <name evidence="2" type="ORF">CYMTET_23600</name>
</gene>
<reference evidence="2 3" key="1">
    <citation type="journal article" date="2015" name="Genome Biol. Evol.">
        <title>Comparative Genomics of a Bacterivorous Green Alga Reveals Evolutionary Causalities and Consequences of Phago-Mixotrophic Mode of Nutrition.</title>
        <authorList>
            <person name="Burns J.A."/>
            <person name="Paasch A."/>
            <person name="Narechania A."/>
            <person name="Kim E."/>
        </authorList>
    </citation>
    <scope>NUCLEOTIDE SEQUENCE [LARGE SCALE GENOMIC DNA]</scope>
    <source>
        <strain evidence="2 3">PLY_AMNH</strain>
    </source>
</reference>
<keyword evidence="1" id="KW-0812">Transmembrane</keyword>
<feature type="transmembrane region" description="Helical" evidence="1">
    <location>
        <begin position="254"/>
        <end position="274"/>
    </location>
</feature>
<dbReference type="EMBL" id="LGRX02012156">
    <property type="protein sequence ID" value="KAK3267869.1"/>
    <property type="molecule type" value="Genomic_DNA"/>
</dbReference>